<dbReference type="AlphaFoldDB" id="A0A061CZ32"/>
<evidence type="ECO:0000313" key="3">
    <source>
        <dbReference type="Proteomes" id="UP000033188"/>
    </source>
</evidence>
<accession>A0A061CZ32</accession>
<dbReference type="KEGG" id="bbig:BBBOND_0100370"/>
<keyword evidence="3" id="KW-1185">Reference proteome</keyword>
<dbReference type="EMBL" id="LK391707">
    <property type="protein sequence ID" value="CDR93708.1"/>
    <property type="molecule type" value="Genomic_DNA"/>
</dbReference>
<protein>
    <submittedName>
        <fullName evidence="2">Uncharacterized protein</fullName>
    </submittedName>
</protein>
<dbReference type="GeneID" id="24562249"/>
<reference evidence="3" key="1">
    <citation type="journal article" date="2014" name="Nucleic Acids Res.">
        <title>The evolutionary dynamics of variant antigen genes in Babesia reveal a history of genomic innovation underlying host-parasite interaction.</title>
        <authorList>
            <person name="Jackson A.P."/>
            <person name="Otto T.D."/>
            <person name="Darby A."/>
            <person name="Ramaprasad A."/>
            <person name="Xia D."/>
            <person name="Echaide I.E."/>
            <person name="Farber M."/>
            <person name="Gahlot S."/>
            <person name="Gamble J."/>
            <person name="Gupta D."/>
            <person name="Gupta Y."/>
            <person name="Jackson L."/>
            <person name="Malandrin L."/>
            <person name="Malas T.B."/>
            <person name="Moussa E."/>
            <person name="Nair M."/>
            <person name="Reid A.J."/>
            <person name="Sanders M."/>
            <person name="Sharma J."/>
            <person name="Tracey A."/>
            <person name="Quail M.A."/>
            <person name="Weir W."/>
            <person name="Wastling J.M."/>
            <person name="Hall N."/>
            <person name="Willadsen P."/>
            <person name="Lingelbach K."/>
            <person name="Shiels B."/>
            <person name="Tait A."/>
            <person name="Berriman M."/>
            <person name="Allred D.R."/>
            <person name="Pain A."/>
        </authorList>
    </citation>
    <scope>NUCLEOTIDE SEQUENCE [LARGE SCALE GENOMIC DNA]</scope>
    <source>
        <strain evidence="3">Bond</strain>
    </source>
</reference>
<dbReference type="VEuPathDB" id="PiroplasmaDB:BBBOND_0100370"/>
<feature type="signal peptide" evidence="1">
    <location>
        <begin position="1"/>
        <end position="19"/>
    </location>
</feature>
<feature type="chain" id="PRO_5001595592" evidence="1">
    <location>
        <begin position="20"/>
        <end position="77"/>
    </location>
</feature>
<evidence type="ECO:0000313" key="2">
    <source>
        <dbReference type="EMBL" id="CDR93708.1"/>
    </source>
</evidence>
<name>A0A061CZ32_BABBI</name>
<proteinExistence type="predicted"/>
<gene>
    <name evidence="2" type="ORF">BBBOND_0100370</name>
</gene>
<dbReference type="RefSeq" id="XP_012765894.1">
    <property type="nucleotide sequence ID" value="XM_012910440.1"/>
</dbReference>
<dbReference type="Proteomes" id="UP000033188">
    <property type="component" value="Chromosome 1"/>
</dbReference>
<sequence length="77" mass="8405">MRVLTFMATVVISPEVVTPDCTPAEVLRVPANMATHLFVTPKGLQREWAQCQSESGIHIPHSLSGSDCNLMEIMLAP</sequence>
<keyword evidence="1" id="KW-0732">Signal</keyword>
<organism evidence="2 3">
    <name type="scientific">Babesia bigemina</name>
    <dbReference type="NCBI Taxonomy" id="5866"/>
    <lineage>
        <taxon>Eukaryota</taxon>
        <taxon>Sar</taxon>
        <taxon>Alveolata</taxon>
        <taxon>Apicomplexa</taxon>
        <taxon>Aconoidasida</taxon>
        <taxon>Piroplasmida</taxon>
        <taxon>Babesiidae</taxon>
        <taxon>Babesia</taxon>
    </lineage>
</organism>
<evidence type="ECO:0000256" key="1">
    <source>
        <dbReference type="SAM" id="SignalP"/>
    </source>
</evidence>